<dbReference type="Gene3D" id="2.60.40.10">
    <property type="entry name" value="Immunoglobulins"/>
    <property type="match status" value="1"/>
</dbReference>
<evidence type="ECO:0000313" key="4">
    <source>
        <dbReference type="Proteomes" id="UP000290572"/>
    </source>
</evidence>
<evidence type="ECO:0000256" key="1">
    <source>
        <dbReference type="ARBA" id="ARBA00022737"/>
    </source>
</evidence>
<dbReference type="CDD" id="cd00063">
    <property type="entry name" value="FN3"/>
    <property type="match status" value="1"/>
</dbReference>
<sequence length="207" mass="22132">MFSITSTETVFKFVSVHYSCHNNIIFSSNFSSSALNISHSSTNSSNSVSSVLRPPSACDCTGSCALTALSATAYTDSAEQSDEERAVTVTVTVSDYGPAHLRVSWSPVQPEQVQQYHVEYGEIPRGPVQTLTLPSHQSSALLTGLHSDSEYLITISALHSSGQQRAMSVRACTAEALLPLSDLRLTPTGWGSVKVEWEGQGAGLLGY</sequence>
<dbReference type="SUPFAM" id="SSF49265">
    <property type="entry name" value="Fibronectin type III"/>
    <property type="match status" value="1"/>
</dbReference>
<feature type="domain" description="Fibronectin type-III" evidence="2">
    <location>
        <begin position="87"/>
        <end position="176"/>
    </location>
</feature>
<evidence type="ECO:0000313" key="3">
    <source>
        <dbReference type="EMBL" id="RXN03068.1"/>
    </source>
</evidence>
<dbReference type="InterPro" id="IPR050991">
    <property type="entry name" value="ECM_Regulatory_Proteins"/>
</dbReference>
<dbReference type="InterPro" id="IPR003961">
    <property type="entry name" value="FN3_dom"/>
</dbReference>
<dbReference type="STRING" id="84645.A0A498L4N4"/>
<keyword evidence="1" id="KW-0677">Repeat</keyword>
<evidence type="ECO:0000259" key="2">
    <source>
        <dbReference type="PROSITE" id="PS50853"/>
    </source>
</evidence>
<proteinExistence type="predicted"/>
<dbReference type="Proteomes" id="UP000290572">
    <property type="component" value="Unassembled WGS sequence"/>
</dbReference>
<dbReference type="InterPro" id="IPR013783">
    <property type="entry name" value="Ig-like_fold"/>
</dbReference>
<dbReference type="EMBL" id="QBIY01013490">
    <property type="protein sequence ID" value="RXN03068.1"/>
    <property type="molecule type" value="Genomic_DNA"/>
</dbReference>
<dbReference type="SMART" id="SM00060">
    <property type="entry name" value="FN3"/>
    <property type="match status" value="1"/>
</dbReference>
<gene>
    <name evidence="3" type="ORF">ROHU_034654</name>
</gene>
<keyword evidence="4" id="KW-1185">Reference proteome</keyword>
<dbReference type="PANTHER" id="PTHR46708">
    <property type="entry name" value="TENASCIN"/>
    <property type="match status" value="1"/>
</dbReference>
<reference evidence="3 4" key="1">
    <citation type="submission" date="2018-03" db="EMBL/GenBank/DDBJ databases">
        <title>Draft genome sequence of Rohu Carp (Labeo rohita).</title>
        <authorList>
            <person name="Das P."/>
            <person name="Kushwaha B."/>
            <person name="Joshi C.G."/>
            <person name="Kumar D."/>
            <person name="Nagpure N.S."/>
            <person name="Sahoo L."/>
            <person name="Das S.P."/>
            <person name="Bit A."/>
            <person name="Patnaik S."/>
            <person name="Meher P.K."/>
            <person name="Jayasankar P."/>
            <person name="Koringa P.G."/>
            <person name="Patel N.V."/>
            <person name="Hinsu A.T."/>
            <person name="Kumar R."/>
            <person name="Pandey M."/>
            <person name="Agarwal S."/>
            <person name="Srivastava S."/>
            <person name="Singh M."/>
            <person name="Iquebal M.A."/>
            <person name="Jaiswal S."/>
            <person name="Angadi U.B."/>
            <person name="Kumar N."/>
            <person name="Raza M."/>
            <person name="Shah T.M."/>
            <person name="Rai A."/>
            <person name="Jena J.K."/>
        </authorList>
    </citation>
    <scope>NUCLEOTIDE SEQUENCE [LARGE SCALE GENOMIC DNA]</scope>
    <source>
        <strain evidence="3">DASCIFA01</strain>
        <tissue evidence="3">Testis</tissue>
    </source>
</reference>
<name>A0A498L4N4_LABRO</name>
<dbReference type="Pfam" id="PF00041">
    <property type="entry name" value="fn3"/>
    <property type="match status" value="1"/>
</dbReference>
<organism evidence="3 4">
    <name type="scientific">Labeo rohita</name>
    <name type="common">Indian major carp</name>
    <name type="synonym">Cyprinus rohita</name>
    <dbReference type="NCBI Taxonomy" id="84645"/>
    <lineage>
        <taxon>Eukaryota</taxon>
        <taxon>Metazoa</taxon>
        <taxon>Chordata</taxon>
        <taxon>Craniata</taxon>
        <taxon>Vertebrata</taxon>
        <taxon>Euteleostomi</taxon>
        <taxon>Actinopterygii</taxon>
        <taxon>Neopterygii</taxon>
        <taxon>Teleostei</taxon>
        <taxon>Ostariophysi</taxon>
        <taxon>Cypriniformes</taxon>
        <taxon>Cyprinidae</taxon>
        <taxon>Labeoninae</taxon>
        <taxon>Labeonini</taxon>
        <taxon>Labeo</taxon>
    </lineage>
</organism>
<dbReference type="PANTHER" id="PTHR46708:SF2">
    <property type="entry name" value="FIBRONECTIN TYPE-III DOMAIN-CONTAINING PROTEIN"/>
    <property type="match status" value="1"/>
</dbReference>
<dbReference type="AlphaFoldDB" id="A0A498L4N4"/>
<dbReference type="InterPro" id="IPR036116">
    <property type="entry name" value="FN3_sf"/>
</dbReference>
<accession>A0A498L4N4</accession>
<comment type="caution">
    <text evidence="3">The sequence shown here is derived from an EMBL/GenBank/DDBJ whole genome shotgun (WGS) entry which is preliminary data.</text>
</comment>
<dbReference type="PROSITE" id="PS50853">
    <property type="entry name" value="FN3"/>
    <property type="match status" value="1"/>
</dbReference>
<protein>
    <submittedName>
        <fullName evidence="3">von Willebrand factor A domain-containing 1</fullName>
    </submittedName>
</protein>